<protein>
    <recommendedName>
        <fullName evidence="14">Cytochrome b561 bacterial/Ni-hydrogenase domain-containing protein</fullName>
    </recommendedName>
</protein>
<feature type="transmembrane region" description="Helical" evidence="13">
    <location>
        <begin position="41"/>
        <end position="62"/>
    </location>
</feature>
<comment type="subcellular location">
    <subcellularLocation>
        <location evidence="2">Cell membrane</location>
        <topology evidence="2">Multi-pass membrane protein</topology>
    </subcellularLocation>
</comment>
<keyword evidence="7" id="KW-0479">Metal-binding</keyword>
<dbReference type="InterPro" id="IPR052168">
    <property type="entry name" value="Cytochrome_b561_oxidase"/>
</dbReference>
<name>A0A1A6XRQ3_STEMA</name>
<sequence>MPYSRTQVLLHWFSAAIILWATASGFYVAFAESPPNVKQGIGFINVSLTTVLIPFFALRLCLAIAGSRRRDAGEPLARIAHRAIYATTTVVLATGVLMMERDINVFHLVVIPAPLSGPAATAAFNAAHKYACMVLAGLVALHVAAVAKHHLAGNPVLDRMRWR</sequence>
<accession>A0A1A6XRQ3</accession>
<dbReference type="GO" id="GO:0046872">
    <property type="term" value="F:metal ion binding"/>
    <property type="evidence" value="ECO:0007669"/>
    <property type="project" value="UniProtKB-KW"/>
</dbReference>
<evidence type="ECO:0000256" key="12">
    <source>
        <dbReference type="ARBA" id="ARBA00037975"/>
    </source>
</evidence>
<comment type="cofactor">
    <cofactor evidence="1">
        <name>heme b</name>
        <dbReference type="ChEBI" id="CHEBI:60344"/>
    </cofactor>
</comment>
<feature type="domain" description="Cytochrome b561 bacterial/Ni-hydrogenase" evidence="14">
    <location>
        <begin position="3"/>
        <end position="160"/>
    </location>
</feature>
<evidence type="ECO:0000256" key="2">
    <source>
        <dbReference type="ARBA" id="ARBA00004651"/>
    </source>
</evidence>
<evidence type="ECO:0000259" key="14">
    <source>
        <dbReference type="Pfam" id="PF01292"/>
    </source>
</evidence>
<comment type="caution">
    <text evidence="15">The sequence shown here is derived from an EMBL/GenBank/DDBJ whole genome shotgun (WGS) entry which is preliminary data.</text>
</comment>
<keyword evidence="9 13" id="KW-1133">Transmembrane helix</keyword>
<dbReference type="Proteomes" id="UP000092256">
    <property type="component" value="Unassembled WGS sequence"/>
</dbReference>
<evidence type="ECO:0000256" key="8">
    <source>
        <dbReference type="ARBA" id="ARBA00022982"/>
    </source>
</evidence>
<keyword evidence="5" id="KW-0349">Heme</keyword>
<gene>
    <name evidence="15" type="ORF">A9K58_14530</name>
</gene>
<dbReference type="GO" id="GO:0009055">
    <property type="term" value="F:electron transfer activity"/>
    <property type="evidence" value="ECO:0007669"/>
    <property type="project" value="InterPro"/>
</dbReference>
<evidence type="ECO:0000256" key="5">
    <source>
        <dbReference type="ARBA" id="ARBA00022617"/>
    </source>
</evidence>
<keyword evidence="10" id="KW-0408">Iron</keyword>
<organism evidence="15 16">
    <name type="scientific">Stenotrophomonas maltophilia</name>
    <name type="common">Pseudomonas maltophilia</name>
    <name type="synonym">Xanthomonas maltophilia</name>
    <dbReference type="NCBI Taxonomy" id="40324"/>
    <lineage>
        <taxon>Bacteria</taxon>
        <taxon>Pseudomonadati</taxon>
        <taxon>Pseudomonadota</taxon>
        <taxon>Gammaproteobacteria</taxon>
        <taxon>Lysobacterales</taxon>
        <taxon>Lysobacteraceae</taxon>
        <taxon>Stenotrophomonas</taxon>
        <taxon>Stenotrophomonas maltophilia group</taxon>
    </lineage>
</organism>
<dbReference type="GO" id="GO:0005886">
    <property type="term" value="C:plasma membrane"/>
    <property type="evidence" value="ECO:0007669"/>
    <property type="project" value="UniProtKB-SubCell"/>
</dbReference>
<dbReference type="Pfam" id="PF01292">
    <property type="entry name" value="Ni_hydr_CYTB"/>
    <property type="match status" value="1"/>
</dbReference>
<evidence type="ECO:0000256" key="10">
    <source>
        <dbReference type="ARBA" id="ARBA00023004"/>
    </source>
</evidence>
<evidence type="ECO:0000256" key="11">
    <source>
        <dbReference type="ARBA" id="ARBA00023136"/>
    </source>
</evidence>
<keyword evidence="11 13" id="KW-0472">Membrane</keyword>
<evidence type="ECO:0000256" key="7">
    <source>
        <dbReference type="ARBA" id="ARBA00022723"/>
    </source>
</evidence>
<reference evidence="15 16" key="1">
    <citation type="submission" date="2016-05" db="EMBL/GenBank/DDBJ databases">
        <title>Draft Genome Sequences of Stenotrophomonas maltophilia Strains Sm32COP, Sm41DVV, Sm46PAILV, SmF3, SmF22, SmSOFb1 and SmCVFa1, Isolated from Different Manures, in France.</title>
        <authorList>
            <person name="Nazaret S."/>
            <person name="Bodilis J."/>
        </authorList>
    </citation>
    <scope>NUCLEOTIDE SEQUENCE [LARGE SCALE GENOMIC DNA]</scope>
    <source>
        <strain evidence="15 16">Sm46PAILV</strain>
    </source>
</reference>
<evidence type="ECO:0000256" key="4">
    <source>
        <dbReference type="ARBA" id="ARBA00022475"/>
    </source>
</evidence>
<evidence type="ECO:0000256" key="3">
    <source>
        <dbReference type="ARBA" id="ARBA00022448"/>
    </source>
</evidence>
<dbReference type="InterPro" id="IPR011577">
    <property type="entry name" value="Cyt_b561_bac/Ni-Hgenase"/>
</dbReference>
<dbReference type="AlphaFoldDB" id="A0A1A6XRQ3"/>
<evidence type="ECO:0000256" key="6">
    <source>
        <dbReference type="ARBA" id="ARBA00022692"/>
    </source>
</evidence>
<evidence type="ECO:0000313" key="16">
    <source>
        <dbReference type="Proteomes" id="UP000092256"/>
    </source>
</evidence>
<dbReference type="PANTHER" id="PTHR30529">
    <property type="entry name" value="CYTOCHROME B561"/>
    <property type="match status" value="1"/>
</dbReference>
<keyword evidence="3" id="KW-0813">Transport</keyword>
<evidence type="ECO:0000256" key="13">
    <source>
        <dbReference type="SAM" id="Phobius"/>
    </source>
</evidence>
<dbReference type="GO" id="GO:0020037">
    <property type="term" value="F:heme binding"/>
    <property type="evidence" value="ECO:0007669"/>
    <property type="project" value="TreeGrafter"/>
</dbReference>
<comment type="similarity">
    <text evidence="12">Belongs to the cytochrome b561 family.</text>
</comment>
<dbReference type="OrthoDB" id="8589936at2"/>
<dbReference type="RefSeq" id="WP_065200011.1">
    <property type="nucleotide sequence ID" value="NZ_LYVJ01000011.1"/>
</dbReference>
<dbReference type="PANTHER" id="PTHR30529:SF7">
    <property type="entry name" value="CYTOCHROME B561 BACTERIAL_NI-HYDROGENASE DOMAIN-CONTAINING PROTEIN"/>
    <property type="match status" value="1"/>
</dbReference>
<evidence type="ECO:0000256" key="1">
    <source>
        <dbReference type="ARBA" id="ARBA00001970"/>
    </source>
</evidence>
<feature type="transmembrane region" description="Helical" evidence="13">
    <location>
        <begin position="105"/>
        <end position="124"/>
    </location>
</feature>
<evidence type="ECO:0000313" key="15">
    <source>
        <dbReference type="EMBL" id="OBU65296.1"/>
    </source>
</evidence>
<proteinExistence type="inferred from homology"/>
<dbReference type="GO" id="GO:0022904">
    <property type="term" value="P:respiratory electron transport chain"/>
    <property type="evidence" value="ECO:0007669"/>
    <property type="project" value="InterPro"/>
</dbReference>
<dbReference type="EMBL" id="LYVJ01000011">
    <property type="protein sequence ID" value="OBU65296.1"/>
    <property type="molecule type" value="Genomic_DNA"/>
</dbReference>
<dbReference type="InterPro" id="IPR016174">
    <property type="entry name" value="Di-haem_cyt_TM"/>
</dbReference>
<keyword evidence="8" id="KW-0249">Electron transport</keyword>
<dbReference type="SUPFAM" id="SSF81342">
    <property type="entry name" value="Transmembrane di-heme cytochromes"/>
    <property type="match status" value="1"/>
</dbReference>
<feature type="transmembrane region" description="Helical" evidence="13">
    <location>
        <begin position="131"/>
        <end position="151"/>
    </location>
</feature>
<keyword evidence="4" id="KW-1003">Cell membrane</keyword>
<evidence type="ECO:0000256" key="9">
    <source>
        <dbReference type="ARBA" id="ARBA00022989"/>
    </source>
</evidence>
<keyword evidence="6 13" id="KW-0812">Transmembrane</keyword>